<feature type="compositionally biased region" description="Basic and acidic residues" evidence="1">
    <location>
        <begin position="119"/>
        <end position="132"/>
    </location>
</feature>
<name>A0A9J6FSV3_HAELO</name>
<keyword evidence="3" id="KW-1185">Reference proteome</keyword>
<dbReference type="EMBL" id="JABSTR010000003">
    <property type="protein sequence ID" value="KAH9365859.1"/>
    <property type="molecule type" value="Genomic_DNA"/>
</dbReference>
<evidence type="ECO:0000313" key="3">
    <source>
        <dbReference type="Proteomes" id="UP000821853"/>
    </source>
</evidence>
<organism evidence="2 3">
    <name type="scientific">Haemaphysalis longicornis</name>
    <name type="common">Bush tick</name>
    <dbReference type="NCBI Taxonomy" id="44386"/>
    <lineage>
        <taxon>Eukaryota</taxon>
        <taxon>Metazoa</taxon>
        <taxon>Ecdysozoa</taxon>
        <taxon>Arthropoda</taxon>
        <taxon>Chelicerata</taxon>
        <taxon>Arachnida</taxon>
        <taxon>Acari</taxon>
        <taxon>Parasitiformes</taxon>
        <taxon>Ixodida</taxon>
        <taxon>Ixodoidea</taxon>
        <taxon>Ixodidae</taxon>
        <taxon>Haemaphysalinae</taxon>
        <taxon>Haemaphysalis</taxon>
    </lineage>
</organism>
<reference evidence="2 3" key="1">
    <citation type="journal article" date="2020" name="Cell">
        <title>Large-Scale Comparative Analyses of Tick Genomes Elucidate Their Genetic Diversity and Vector Capacities.</title>
        <authorList>
            <consortium name="Tick Genome and Microbiome Consortium (TIGMIC)"/>
            <person name="Jia N."/>
            <person name="Wang J."/>
            <person name="Shi W."/>
            <person name="Du L."/>
            <person name="Sun Y."/>
            <person name="Zhan W."/>
            <person name="Jiang J.F."/>
            <person name="Wang Q."/>
            <person name="Zhang B."/>
            <person name="Ji P."/>
            <person name="Bell-Sakyi L."/>
            <person name="Cui X.M."/>
            <person name="Yuan T.T."/>
            <person name="Jiang B.G."/>
            <person name="Yang W.F."/>
            <person name="Lam T.T."/>
            <person name="Chang Q.C."/>
            <person name="Ding S.J."/>
            <person name="Wang X.J."/>
            <person name="Zhu J.G."/>
            <person name="Ruan X.D."/>
            <person name="Zhao L."/>
            <person name="Wei J.T."/>
            <person name="Ye R.Z."/>
            <person name="Que T.C."/>
            <person name="Du C.H."/>
            <person name="Zhou Y.H."/>
            <person name="Cheng J.X."/>
            <person name="Dai P.F."/>
            <person name="Guo W.B."/>
            <person name="Han X.H."/>
            <person name="Huang E.J."/>
            <person name="Li L.F."/>
            <person name="Wei W."/>
            <person name="Gao Y.C."/>
            <person name="Liu J.Z."/>
            <person name="Shao H.Z."/>
            <person name="Wang X."/>
            <person name="Wang C.C."/>
            <person name="Yang T.C."/>
            <person name="Huo Q.B."/>
            <person name="Li W."/>
            <person name="Chen H.Y."/>
            <person name="Chen S.E."/>
            <person name="Zhou L.G."/>
            <person name="Ni X.B."/>
            <person name="Tian J.H."/>
            <person name="Sheng Y."/>
            <person name="Liu T."/>
            <person name="Pan Y.S."/>
            <person name="Xia L.Y."/>
            <person name="Li J."/>
            <person name="Zhao F."/>
            <person name="Cao W.C."/>
        </authorList>
    </citation>
    <scope>NUCLEOTIDE SEQUENCE [LARGE SCALE GENOMIC DNA]</scope>
    <source>
        <strain evidence="2">HaeL-2018</strain>
    </source>
</reference>
<comment type="caution">
    <text evidence="2">The sequence shown here is derived from an EMBL/GenBank/DDBJ whole genome shotgun (WGS) entry which is preliminary data.</text>
</comment>
<dbReference type="Proteomes" id="UP000821853">
    <property type="component" value="Unassembled WGS sequence"/>
</dbReference>
<protein>
    <submittedName>
        <fullName evidence="2">Uncharacterized protein</fullName>
    </submittedName>
</protein>
<feature type="region of interest" description="Disordered" evidence="1">
    <location>
        <begin position="76"/>
        <end position="175"/>
    </location>
</feature>
<evidence type="ECO:0000313" key="2">
    <source>
        <dbReference type="EMBL" id="KAH9365859.1"/>
    </source>
</evidence>
<evidence type="ECO:0000256" key="1">
    <source>
        <dbReference type="SAM" id="MobiDB-lite"/>
    </source>
</evidence>
<accession>A0A9J6FSV3</accession>
<proteinExistence type="predicted"/>
<sequence>MVGRQGVSYAVPPAPRQAKGEEHKYVSEELEMPVFSISNGSGNYKKVSRGRLGLKANKGTVAKLQEIANPRVRLLLRSERRAPLRTAGQPDPAERHDNGQESPRPRGAQATGRSSKQRRVLEEQVPPERRGGEGIIVFPLPKKHGPGEGPGPTQGEGGSSGQAIPTRRGALRTWT</sequence>
<feature type="compositionally biased region" description="Gly residues" evidence="1">
    <location>
        <begin position="147"/>
        <end position="160"/>
    </location>
</feature>
<dbReference type="VEuPathDB" id="VectorBase:HLOH_043738"/>
<feature type="region of interest" description="Disordered" evidence="1">
    <location>
        <begin position="1"/>
        <end position="24"/>
    </location>
</feature>
<gene>
    <name evidence="2" type="ORF">HPB48_022520</name>
</gene>
<dbReference type="AlphaFoldDB" id="A0A9J6FSV3"/>